<keyword evidence="4" id="KW-0418">Kinase</keyword>
<dbReference type="AlphaFoldDB" id="F2N832"/>
<dbReference type="GO" id="GO:0005524">
    <property type="term" value="F:ATP binding"/>
    <property type="evidence" value="ECO:0007669"/>
    <property type="project" value="UniProtKB-KW"/>
</dbReference>
<evidence type="ECO:0000259" key="7">
    <source>
        <dbReference type="Pfam" id="PF00294"/>
    </source>
</evidence>
<proteinExistence type="inferred from homology"/>
<dbReference type="Pfam" id="PF00294">
    <property type="entry name" value="PfkB"/>
    <property type="match status" value="1"/>
</dbReference>
<evidence type="ECO:0000256" key="4">
    <source>
        <dbReference type="ARBA" id="ARBA00022777"/>
    </source>
</evidence>
<dbReference type="InterPro" id="IPR029056">
    <property type="entry name" value="Ribokinase-like"/>
</dbReference>
<dbReference type="GO" id="GO:0008443">
    <property type="term" value="F:phosphofructokinase activity"/>
    <property type="evidence" value="ECO:0007669"/>
    <property type="project" value="TreeGrafter"/>
</dbReference>
<dbReference type="Proteomes" id="UP000006851">
    <property type="component" value="Chromosome"/>
</dbReference>
<keyword evidence="5" id="KW-0067">ATP-binding</keyword>
<evidence type="ECO:0000256" key="3">
    <source>
        <dbReference type="ARBA" id="ARBA00022741"/>
    </source>
</evidence>
<accession>F2N832</accession>
<dbReference type="Gene3D" id="3.40.1190.20">
    <property type="match status" value="1"/>
</dbReference>
<dbReference type="PANTHER" id="PTHR46566">
    <property type="entry name" value="1-PHOSPHOFRUCTOKINASE-RELATED"/>
    <property type="match status" value="1"/>
</dbReference>
<dbReference type="STRING" id="700015.Corgl_1108"/>
<keyword evidence="9" id="KW-1185">Reference proteome</keyword>
<dbReference type="InterPro" id="IPR011611">
    <property type="entry name" value="PfkB_dom"/>
</dbReference>
<keyword evidence="3" id="KW-0547">Nucleotide-binding</keyword>
<dbReference type="SUPFAM" id="SSF53613">
    <property type="entry name" value="Ribokinase-like"/>
    <property type="match status" value="1"/>
</dbReference>
<dbReference type="PANTHER" id="PTHR46566:SF1">
    <property type="entry name" value="1-PHOSPHOFRUCTOKINASE"/>
    <property type="match status" value="1"/>
</dbReference>
<dbReference type="CDD" id="cd01164">
    <property type="entry name" value="FruK_PfkB_like"/>
    <property type="match status" value="1"/>
</dbReference>
<dbReference type="GO" id="GO:0005829">
    <property type="term" value="C:cytosol"/>
    <property type="evidence" value="ECO:0007669"/>
    <property type="project" value="TreeGrafter"/>
</dbReference>
<name>F2N832_CORGP</name>
<comment type="similarity">
    <text evidence="1">Belongs to the carbohydrate kinase PfkB family.</text>
</comment>
<evidence type="ECO:0000256" key="5">
    <source>
        <dbReference type="ARBA" id="ARBA00022840"/>
    </source>
</evidence>
<keyword evidence="2 6" id="KW-0808">Transferase</keyword>
<organism evidence="8 9">
    <name type="scientific">Coriobacterium glomerans (strain ATCC 49209 / DSM 20642 / JCM 10262 / PW2)</name>
    <dbReference type="NCBI Taxonomy" id="700015"/>
    <lineage>
        <taxon>Bacteria</taxon>
        <taxon>Bacillati</taxon>
        <taxon>Actinomycetota</taxon>
        <taxon>Coriobacteriia</taxon>
        <taxon>Coriobacteriales</taxon>
        <taxon>Coriobacteriaceae</taxon>
        <taxon>Coriobacterium</taxon>
    </lineage>
</organism>
<dbReference type="RefSeq" id="WP_013708958.1">
    <property type="nucleotide sequence ID" value="NC_015389.1"/>
</dbReference>
<evidence type="ECO:0000256" key="6">
    <source>
        <dbReference type="PIRNR" id="PIRNR000535"/>
    </source>
</evidence>
<dbReference type="NCBIfam" id="TIGR03168">
    <property type="entry name" value="1-PFK"/>
    <property type="match status" value="1"/>
</dbReference>
<sequence length="310" mass="34199">MFYTLTANPAVDMTVSCNGLIPNENIRSGSASYTPNGKGLDVSFALKKFGTESVALGFFAGFTGKFIVEETMNMGCLCRPVWTDGITRINVYINDGESEYGVLNPGAPLTPEYQQELYKVIDTAGNLDCLVVSGSLPPRSTEDFLDQVMEHAQVRGADVVLDLSSKKLEELAEKRPLLIKPNHHELHEIFDLPVRDDEDVRRAMAHLHGIGIQNVLLTMGSKGSAYFSNGEDIWFAQRDFNIKLVSSVCAGDCTLAAFLTKWYEERDNVECAMKLALATGANVAESVGLGDFARVDEYSKRIKVRKLDRL</sequence>
<dbReference type="InterPro" id="IPR017583">
    <property type="entry name" value="Tagatose/fructose_Pkinase"/>
</dbReference>
<dbReference type="eggNOG" id="COG1105">
    <property type="taxonomic scope" value="Bacteria"/>
</dbReference>
<dbReference type="HOGENOM" id="CLU_050013_1_1_11"/>
<reference evidence="9" key="1">
    <citation type="journal article" date="2013" name="Stand. Genomic Sci.">
        <title>Complete genome sequence of Coriobacterium glomerans type strain (PW2(T)) from the midgut of Pyrrhocoris apterus L. (red soldier bug).</title>
        <authorList>
            <person name="Stackebrandt E."/>
            <person name="Zeytun A."/>
            <person name="Lapidus A."/>
            <person name="Nolan M."/>
            <person name="Lucas S."/>
            <person name="Hammon N."/>
            <person name="Deshpande S."/>
            <person name="Cheng J.F."/>
            <person name="Tapia R."/>
            <person name="Goodwin L.A."/>
            <person name="Pitluck S."/>
            <person name="Liolios K."/>
            <person name="Pagani I."/>
            <person name="Ivanova N."/>
            <person name="Mavromatis K."/>
            <person name="Mikhailova N."/>
            <person name="Huntemann M."/>
            <person name="Pati A."/>
            <person name="Chen A."/>
            <person name="Palaniappan K."/>
            <person name="Chang Y.J."/>
            <person name="Land M."/>
            <person name="Hauser L."/>
            <person name="Rohde M."/>
            <person name="Pukall R."/>
            <person name="Goker M."/>
            <person name="Detter J.C."/>
            <person name="Woyke T."/>
            <person name="Bristow J."/>
            <person name="Eisen J.A."/>
            <person name="Markowitz V."/>
            <person name="Hugenholtz P."/>
            <person name="Kyrpides N.C."/>
            <person name="Klenk H.P."/>
        </authorList>
    </citation>
    <scope>NUCLEOTIDE SEQUENCE</scope>
    <source>
        <strain evidence="9">ATCC 49209 / DSM 20642 / JCM 10262 / PW2</strain>
    </source>
</reference>
<protein>
    <submittedName>
        <fullName evidence="8">1-phosphofructokinase</fullName>
    </submittedName>
</protein>
<feature type="domain" description="Carbohydrate kinase PfkB" evidence="7">
    <location>
        <begin position="22"/>
        <end position="290"/>
    </location>
</feature>
<evidence type="ECO:0000313" key="9">
    <source>
        <dbReference type="Proteomes" id="UP000006851"/>
    </source>
</evidence>
<gene>
    <name evidence="8" type="ordered locus">Corgl_1108</name>
</gene>
<dbReference type="PIRSF" id="PIRSF000535">
    <property type="entry name" value="1PFK/6PFK/LacC"/>
    <property type="match status" value="1"/>
</dbReference>
<dbReference type="OrthoDB" id="9801219at2"/>
<dbReference type="KEGG" id="cgo:Corgl_1108"/>
<evidence type="ECO:0000256" key="2">
    <source>
        <dbReference type="ARBA" id="ARBA00022679"/>
    </source>
</evidence>
<dbReference type="EMBL" id="CP002628">
    <property type="protein sequence ID" value="AEB07215.1"/>
    <property type="molecule type" value="Genomic_DNA"/>
</dbReference>
<evidence type="ECO:0000256" key="1">
    <source>
        <dbReference type="ARBA" id="ARBA00010688"/>
    </source>
</evidence>
<evidence type="ECO:0000313" key="8">
    <source>
        <dbReference type="EMBL" id="AEB07215.1"/>
    </source>
</evidence>